<sequence length="61" mass="6264">MRQEPFALGHGAQVLTDVGRLHDVLERRARGVDGIGENGVTGHAPILAHVVTGRRAGGGAG</sequence>
<comment type="caution">
    <text evidence="1">The sequence shown here is derived from an EMBL/GenBank/DDBJ whole genome shotgun (WGS) entry which is preliminary data.</text>
</comment>
<evidence type="ECO:0000313" key="2">
    <source>
        <dbReference type="Proteomes" id="UP001501480"/>
    </source>
</evidence>
<protein>
    <submittedName>
        <fullName evidence="1">Uncharacterized protein</fullName>
    </submittedName>
</protein>
<keyword evidence="2" id="KW-1185">Reference proteome</keyword>
<proteinExistence type="predicted"/>
<reference evidence="1 2" key="1">
    <citation type="journal article" date="2019" name="Int. J. Syst. Evol. Microbiol.">
        <title>The Global Catalogue of Microorganisms (GCM) 10K type strain sequencing project: providing services to taxonomists for standard genome sequencing and annotation.</title>
        <authorList>
            <consortium name="The Broad Institute Genomics Platform"/>
            <consortium name="The Broad Institute Genome Sequencing Center for Infectious Disease"/>
            <person name="Wu L."/>
            <person name="Ma J."/>
        </authorList>
    </citation>
    <scope>NUCLEOTIDE SEQUENCE [LARGE SCALE GENOMIC DNA]</scope>
    <source>
        <strain evidence="1 2">JCM 15749</strain>
    </source>
</reference>
<evidence type="ECO:0000313" key="1">
    <source>
        <dbReference type="EMBL" id="GAA2072148.1"/>
    </source>
</evidence>
<dbReference type="EMBL" id="BAAAPY010000001">
    <property type="protein sequence ID" value="GAA2072148.1"/>
    <property type="molecule type" value="Genomic_DNA"/>
</dbReference>
<name>A0ABN2VTH7_9ACTN</name>
<dbReference type="Proteomes" id="UP001501480">
    <property type="component" value="Unassembled WGS sequence"/>
</dbReference>
<accession>A0ABN2VTH7</accession>
<organism evidence="1 2">
    <name type="scientific">Aeromicrobium halocynthiae</name>
    <dbReference type="NCBI Taxonomy" id="560557"/>
    <lineage>
        <taxon>Bacteria</taxon>
        <taxon>Bacillati</taxon>
        <taxon>Actinomycetota</taxon>
        <taxon>Actinomycetes</taxon>
        <taxon>Propionibacteriales</taxon>
        <taxon>Nocardioidaceae</taxon>
        <taxon>Aeromicrobium</taxon>
    </lineage>
</organism>
<gene>
    <name evidence="1" type="ORF">GCM10009821_07740</name>
</gene>